<name>A0AAP5H062_PAEAM</name>
<reference evidence="1" key="1">
    <citation type="submission" date="2023-07" db="EMBL/GenBank/DDBJ databases">
        <title>Sorghum-associated microbial communities from plants grown in Nebraska, USA.</title>
        <authorList>
            <person name="Schachtman D."/>
        </authorList>
    </citation>
    <scope>NUCLEOTIDE SEQUENCE</scope>
    <source>
        <strain evidence="1">BE80</strain>
    </source>
</reference>
<dbReference type="EMBL" id="JAVDTR010000002">
    <property type="protein sequence ID" value="MDR6722561.1"/>
    <property type="molecule type" value="Genomic_DNA"/>
</dbReference>
<dbReference type="AlphaFoldDB" id="A0AAP5H062"/>
<dbReference type="Proteomes" id="UP001254832">
    <property type="component" value="Unassembled WGS sequence"/>
</dbReference>
<gene>
    <name evidence="1" type="ORF">J2W91_001009</name>
</gene>
<evidence type="ECO:0000313" key="1">
    <source>
        <dbReference type="EMBL" id="MDR6722561.1"/>
    </source>
</evidence>
<comment type="caution">
    <text evidence="1">The sequence shown here is derived from an EMBL/GenBank/DDBJ whole genome shotgun (WGS) entry which is preliminary data.</text>
</comment>
<protein>
    <submittedName>
        <fullName evidence="1">Uncharacterized protein</fullName>
    </submittedName>
</protein>
<accession>A0AAP5H062</accession>
<sequence length="51" mass="5966">MYTLKHRFGGAYPSGVFLVLFTRLVPYRDLIYNKYFIDDGRVDIGESFVSQ</sequence>
<proteinExistence type="predicted"/>
<evidence type="ECO:0000313" key="2">
    <source>
        <dbReference type="Proteomes" id="UP001254832"/>
    </source>
</evidence>
<organism evidence="1 2">
    <name type="scientific">Paenibacillus amylolyticus</name>
    <dbReference type="NCBI Taxonomy" id="1451"/>
    <lineage>
        <taxon>Bacteria</taxon>
        <taxon>Bacillati</taxon>
        <taxon>Bacillota</taxon>
        <taxon>Bacilli</taxon>
        <taxon>Bacillales</taxon>
        <taxon>Paenibacillaceae</taxon>
        <taxon>Paenibacillus</taxon>
    </lineage>
</organism>